<dbReference type="GO" id="GO:0000781">
    <property type="term" value="C:chromosome, telomeric region"/>
    <property type="evidence" value="ECO:0007669"/>
    <property type="project" value="TreeGrafter"/>
</dbReference>
<dbReference type="InterPro" id="IPR014892">
    <property type="entry name" value="RPA_C"/>
</dbReference>
<proteinExistence type="inferred from homology"/>
<evidence type="ECO:0000259" key="7">
    <source>
        <dbReference type="Pfam" id="PF08784"/>
    </source>
</evidence>
<keyword evidence="9" id="KW-1185">Reference proteome</keyword>
<dbReference type="STRING" id="100787.A0A0G4M227"/>
<comment type="similarity">
    <text evidence="2">Belongs to the replication factor A protein 2 family.</text>
</comment>
<dbReference type="Gene3D" id="2.40.50.140">
    <property type="entry name" value="Nucleic acid-binding proteins"/>
    <property type="match status" value="1"/>
</dbReference>
<evidence type="ECO:0000256" key="6">
    <source>
        <dbReference type="SAM" id="MobiDB-lite"/>
    </source>
</evidence>
<dbReference type="PANTHER" id="PTHR13989">
    <property type="entry name" value="REPLICATION PROTEIN A-RELATED"/>
    <property type="match status" value="1"/>
</dbReference>
<evidence type="ECO:0000313" key="9">
    <source>
        <dbReference type="Proteomes" id="UP000044602"/>
    </source>
</evidence>
<dbReference type="Proteomes" id="UP000044602">
    <property type="component" value="Unassembled WGS sequence"/>
</dbReference>
<evidence type="ECO:0000256" key="5">
    <source>
        <dbReference type="ARBA" id="ARBA00023242"/>
    </source>
</evidence>
<evidence type="ECO:0000256" key="3">
    <source>
        <dbReference type="ARBA" id="ARBA00022705"/>
    </source>
</evidence>
<dbReference type="CDD" id="cd04478">
    <property type="entry name" value="RPA2_DBD_D"/>
    <property type="match status" value="1"/>
</dbReference>
<organism evidence="8 9">
    <name type="scientific">Verticillium longisporum</name>
    <name type="common">Verticillium dahliae var. longisporum</name>
    <dbReference type="NCBI Taxonomy" id="100787"/>
    <lineage>
        <taxon>Eukaryota</taxon>
        <taxon>Fungi</taxon>
        <taxon>Dikarya</taxon>
        <taxon>Ascomycota</taxon>
        <taxon>Pezizomycotina</taxon>
        <taxon>Sordariomycetes</taxon>
        <taxon>Hypocreomycetidae</taxon>
        <taxon>Glomerellales</taxon>
        <taxon>Plectosphaerellaceae</taxon>
        <taxon>Verticillium</taxon>
    </lineage>
</organism>
<evidence type="ECO:0000256" key="1">
    <source>
        <dbReference type="ARBA" id="ARBA00004123"/>
    </source>
</evidence>
<dbReference type="Pfam" id="PF08784">
    <property type="entry name" value="RPA_C"/>
    <property type="match status" value="1"/>
</dbReference>
<evidence type="ECO:0000313" key="8">
    <source>
        <dbReference type="EMBL" id="CRK28348.1"/>
    </source>
</evidence>
<dbReference type="PIRSF" id="PIRSF036949">
    <property type="entry name" value="RPA32"/>
    <property type="match status" value="1"/>
</dbReference>
<dbReference type="Gene3D" id="1.10.10.10">
    <property type="entry name" value="Winged helix-like DNA-binding domain superfamily/Winged helix DNA-binding domain"/>
    <property type="match status" value="1"/>
</dbReference>
<sequence>MTSYGGYQKPAYGAQGGDDSGGFMYGGSQQGSQGGGKGYQDESLRPVTIKQILDAEEAYPGADFKIDGATVTQVTFIGQVRAINPQATNITYKLDDGTATLEVKKWVDTDKKDDDLMDGVAGGPGSGSGVDLDAYVRVWGRIKSFNGKRHVGAHFLRAVTDFNEVNYHLLESTYVHLFFTKGPLGGVKAEDNGDGMFVDGGNNDNKNNNSNISNSHASHATGQSIKVAQCTPMGQKMYNFLVNAPGGNEGVHMNVIASGAGMSMRDILGAADELLGQGLVYTTIDDETWAILEY</sequence>
<evidence type="ECO:0000256" key="2">
    <source>
        <dbReference type="ARBA" id="ARBA00007815"/>
    </source>
</evidence>
<reference evidence="8 9" key="1">
    <citation type="submission" date="2015-05" db="EMBL/GenBank/DDBJ databases">
        <authorList>
            <person name="Wang D.B."/>
            <person name="Wang M."/>
        </authorList>
    </citation>
    <scope>NUCLEOTIDE SEQUENCE [LARGE SCALE GENOMIC DNA]</scope>
    <source>
        <strain evidence="8">VL1</strain>
    </source>
</reference>
<keyword evidence="3" id="KW-0235">DNA replication</keyword>
<dbReference type="InterPro" id="IPR040260">
    <property type="entry name" value="RFA2-like"/>
</dbReference>
<protein>
    <recommendedName>
        <fullName evidence="7">Replication protein A C-terminal domain-containing protein</fullName>
    </recommendedName>
</protein>
<gene>
    <name evidence="8" type="ORF">BN1708_015206</name>
</gene>
<dbReference type="PANTHER" id="PTHR13989:SF16">
    <property type="entry name" value="REPLICATION PROTEIN A2"/>
    <property type="match status" value="1"/>
</dbReference>
<dbReference type="GO" id="GO:0005662">
    <property type="term" value="C:DNA replication factor A complex"/>
    <property type="evidence" value="ECO:0007669"/>
    <property type="project" value="TreeGrafter"/>
</dbReference>
<dbReference type="AlphaFoldDB" id="A0A0G4M227"/>
<dbReference type="GO" id="GO:0003697">
    <property type="term" value="F:single-stranded DNA binding"/>
    <property type="evidence" value="ECO:0007669"/>
    <property type="project" value="TreeGrafter"/>
</dbReference>
<dbReference type="EMBL" id="CVQH01020729">
    <property type="protein sequence ID" value="CRK28348.1"/>
    <property type="molecule type" value="Genomic_DNA"/>
</dbReference>
<evidence type="ECO:0000256" key="4">
    <source>
        <dbReference type="ARBA" id="ARBA00023125"/>
    </source>
</evidence>
<dbReference type="InterPro" id="IPR014646">
    <property type="entry name" value="Rfa2/RPA32"/>
</dbReference>
<dbReference type="InterPro" id="IPR012340">
    <property type="entry name" value="NA-bd_OB-fold"/>
</dbReference>
<feature type="compositionally biased region" description="Gly residues" evidence="6">
    <location>
        <begin position="18"/>
        <end position="38"/>
    </location>
</feature>
<dbReference type="GO" id="GO:0006289">
    <property type="term" value="P:nucleotide-excision repair"/>
    <property type="evidence" value="ECO:0007669"/>
    <property type="project" value="TreeGrafter"/>
</dbReference>
<keyword evidence="5" id="KW-0539">Nucleus</keyword>
<accession>A0A0G4M227</accession>
<dbReference type="GO" id="GO:0006260">
    <property type="term" value="P:DNA replication"/>
    <property type="evidence" value="ECO:0007669"/>
    <property type="project" value="UniProtKB-KW"/>
</dbReference>
<comment type="subcellular location">
    <subcellularLocation>
        <location evidence="1">Nucleus</location>
    </subcellularLocation>
</comment>
<dbReference type="InterPro" id="IPR036390">
    <property type="entry name" value="WH_DNA-bd_sf"/>
</dbReference>
<name>A0A0G4M227_VERLO</name>
<dbReference type="SUPFAM" id="SSF50249">
    <property type="entry name" value="Nucleic acid-binding proteins"/>
    <property type="match status" value="1"/>
</dbReference>
<keyword evidence="4" id="KW-0238">DNA-binding</keyword>
<feature type="region of interest" description="Disordered" evidence="6">
    <location>
        <begin position="18"/>
        <end position="41"/>
    </location>
</feature>
<dbReference type="GO" id="GO:0035861">
    <property type="term" value="C:site of double-strand break"/>
    <property type="evidence" value="ECO:0007669"/>
    <property type="project" value="TreeGrafter"/>
</dbReference>
<dbReference type="InterPro" id="IPR036388">
    <property type="entry name" value="WH-like_DNA-bd_sf"/>
</dbReference>
<feature type="domain" description="Replication protein A C-terminal" evidence="7">
    <location>
        <begin position="176"/>
        <end position="287"/>
    </location>
</feature>
<dbReference type="GO" id="GO:0000724">
    <property type="term" value="P:double-strand break repair via homologous recombination"/>
    <property type="evidence" value="ECO:0007669"/>
    <property type="project" value="TreeGrafter"/>
</dbReference>
<dbReference type="SUPFAM" id="SSF46785">
    <property type="entry name" value="Winged helix' DNA-binding domain"/>
    <property type="match status" value="1"/>
</dbReference>